<feature type="compositionally biased region" description="Basic and acidic residues" evidence="5">
    <location>
        <begin position="364"/>
        <end position="378"/>
    </location>
</feature>
<feature type="compositionally biased region" description="Low complexity" evidence="5">
    <location>
        <begin position="347"/>
        <end position="362"/>
    </location>
</feature>
<dbReference type="Gene3D" id="1.25.40.120">
    <property type="entry name" value="Protein prenylyltransferase"/>
    <property type="match status" value="1"/>
</dbReference>
<keyword evidence="3" id="KW-0808">Transferase</keyword>
<evidence type="ECO:0008006" key="8">
    <source>
        <dbReference type="Google" id="ProtNLM"/>
    </source>
</evidence>
<evidence type="ECO:0000256" key="2">
    <source>
        <dbReference type="ARBA" id="ARBA00022602"/>
    </source>
</evidence>
<keyword evidence="7" id="KW-1185">Reference proteome</keyword>
<dbReference type="GO" id="GO:0005737">
    <property type="term" value="C:cytoplasm"/>
    <property type="evidence" value="ECO:0007669"/>
    <property type="project" value="TreeGrafter"/>
</dbReference>
<protein>
    <recommendedName>
        <fullName evidence="8">Protein prenyltransferase alpha subunit repeat-containing protein 1</fullName>
    </recommendedName>
</protein>
<accession>A0A7M7M9Y6</accession>
<dbReference type="RefSeq" id="XP_022660733.1">
    <property type="nucleotide sequence ID" value="XM_022804998.1"/>
</dbReference>
<dbReference type="Proteomes" id="UP000594260">
    <property type="component" value="Unplaced"/>
</dbReference>
<dbReference type="Pfam" id="PF01239">
    <property type="entry name" value="PPTA"/>
    <property type="match status" value="3"/>
</dbReference>
<dbReference type="EnsemblMetazoa" id="XM_022804996">
    <property type="protein sequence ID" value="XP_022660731"/>
    <property type="gene ID" value="LOC111250169"/>
</dbReference>
<dbReference type="OMA" id="CCNTEQR"/>
<evidence type="ECO:0000313" key="7">
    <source>
        <dbReference type="Proteomes" id="UP000594260"/>
    </source>
</evidence>
<proteinExistence type="inferred from homology"/>
<dbReference type="GeneID" id="111250169"/>
<dbReference type="CTD" id="31212"/>
<sequence length="378" mass="44245">MGVSELCQRIVCDLEALLRKHALLESFDVVIKENSAERSNRSPVYVVENHLGLESWCVTPVYTFASQQLLGCYDTEKLIQLTNVLLLLNPELAVAWNHRKLLYLQRKLSLQQELQLSQLALSRKPKTAEAFSHRKWLLGQEMENYPLERRQAVLHSELQLCDTMATKYFSNYHAWDYRRHLVREYVEGAPLIIESELQRSKDFLQSHVSDHSGMAYRQYVLLRVNSRPLFQAELQFITDLIHTFPGHEALWQHRRFCVLACLGLLKSADKRLRSVSKDHKDPTRVNRATQDEQVFVRDVLCTGEQWQRTLCERHIRWMRNTLHIELDANQPKLANGVPFDVRADSLQMQHQVQQQQPSKQTQTLRHDDDGDRDDNKVD</sequence>
<feature type="region of interest" description="Disordered" evidence="5">
    <location>
        <begin position="347"/>
        <end position="378"/>
    </location>
</feature>
<comment type="similarity">
    <text evidence="1">Belongs to the protein prenyltransferase subunit alpha family.</text>
</comment>
<dbReference type="EnsemblMetazoa" id="XM_022804997">
    <property type="protein sequence ID" value="XP_022660732"/>
    <property type="gene ID" value="LOC111250169"/>
</dbReference>
<name>A0A7M7M9Y6_VARDE</name>
<dbReference type="PANTHER" id="PTHR11129">
    <property type="entry name" value="PROTEIN FARNESYLTRANSFERASE ALPHA SUBUNIT/RAB GERANYLGERANYL TRANSFERASE ALPHA SUBUNIT"/>
    <property type="match status" value="1"/>
</dbReference>
<evidence type="ECO:0000313" key="6">
    <source>
        <dbReference type="EnsemblMetazoa" id="XP_022660731"/>
    </source>
</evidence>
<keyword evidence="4" id="KW-0677">Repeat</keyword>
<dbReference type="RefSeq" id="XP_022660730.1">
    <property type="nucleotide sequence ID" value="XM_022804995.1"/>
</dbReference>
<dbReference type="InParanoid" id="A0A7M7M9Y6"/>
<dbReference type="RefSeq" id="XP_022660731.1">
    <property type="nucleotide sequence ID" value="XM_022804996.1"/>
</dbReference>
<dbReference type="EnsemblMetazoa" id="XM_022804995">
    <property type="protein sequence ID" value="XP_022660730"/>
    <property type="gene ID" value="LOC111250169"/>
</dbReference>
<evidence type="ECO:0000256" key="3">
    <source>
        <dbReference type="ARBA" id="ARBA00022679"/>
    </source>
</evidence>
<evidence type="ECO:0000256" key="4">
    <source>
        <dbReference type="ARBA" id="ARBA00022737"/>
    </source>
</evidence>
<dbReference type="RefSeq" id="XP_022660732.1">
    <property type="nucleotide sequence ID" value="XM_022804997.1"/>
</dbReference>
<dbReference type="EnsemblMetazoa" id="XM_022804998">
    <property type="protein sequence ID" value="XP_022660733"/>
    <property type="gene ID" value="LOC111250169"/>
</dbReference>
<evidence type="ECO:0000256" key="5">
    <source>
        <dbReference type="SAM" id="MobiDB-lite"/>
    </source>
</evidence>
<dbReference type="PANTHER" id="PTHR11129:SF3">
    <property type="entry name" value="PROTEIN PRENYLTRANSFERASE ALPHA SUBUNIT REPEAT-CONTAINING PROTEIN 1"/>
    <property type="match status" value="1"/>
</dbReference>
<keyword evidence="2" id="KW-0637">Prenyltransferase</keyword>
<dbReference type="GO" id="GO:0008318">
    <property type="term" value="F:protein prenyltransferase activity"/>
    <property type="evidence" value="ECO:0007669"/>
    <property type="project" value="InterPro"/>
</dbReference>
<dbReference type="OrthoDB" id="5358702at2759"/>
<dbReference type="SUPFAM" id="SSF48439">
    <property type="entry name" value="Protein prenylyltransferase"/>
    <property type="match status" value="1"/>
</dbReference>
<dbReference type="InterPro" id="IPR002088">
    <property type="entry name" value="Prenyl_trans_a"/>
</dbReference>
<dbReference type="PROSITE" id="PS51147">
    <property type="entry name" value="PFTA"/>
    <property type="match status" value="1"/>
</dbReference>
<reference evidence="6" key="1">
    <citation type="submission" date="2021-01" db="UniProtKB">
        <authorList>
            <consortium name="EnsemblMetazoa"/>
        </authorList>
    </citation>
    <scope>IDENTIFICATION</scope>
</reference>
<evidence type="ECO:0000256" key="1">
    <source>
        <dbReference type="ARBA" id="ARBA00006734"/>
    </source>
</evidence>
<dbReference type="KEGG" id="vde:111250169"/>
<dbReference type="AlphaFoldDB" id="A0A7M7M9Y6"/>
<dbReference type="FunCoup" id="A0A7M7M9Y6">
    <property type="interactions" value="365"/>
</dbReference>
<organism evidence="6 7">
    <name type="scientific">Varroa destructor</name>
    <name type="common">Honeybee mite</name>
    <dbReference type="NCBI Taxonomy" id="109461"/>
    <lineage>
        <taxon>Eukaryota</taxon>
        <taxon>Metazoa</taxon>
        <taxon>Ecdysozoa</taxon>
        <taxon>Arthropoda</taxon>
        <taxon>Chelicerata</taxon>
        <taxon>Arachnida</taxon>
        <taxon>Acari</taxon>
        <taxon>Parasitiformes</taxon>
        <taxon>Mesostigmata</taxon>
        <taxon>Gamasina</taxon>
        <taxon>Dermanyssoidea</taxon>
        <taxon>Varroidae</taxon>
        <taxon>Varroa</taxon>
    </lineage>
</organism>